<dbReference type="GO" id="GO:0005507">
    <property type="term" value="F:copper ion binding"/>
    <property type="evidence" value="ECO:0007669"/>
    <property type="project" value="TreeGrafter"/>
</dbReference>
<evidence type="ECO:0000256" key="7">
    <source>
        <dbReference type="SAM" id="MobiDB-lite"/>
    </source>
</evidence>
<evidence type="ECO:0000313" key="10">
    <source>
        <dbReference type="EMBL" id="PZR04645.1"/>
    </source>
</evidence>
<dbReference type="NCBIfam" id="TIGR01494">
    <property type="entry name" value="ATPase_P-type"/>
    <property type="match status" value="1"/>
</dbReference>
<dbReference type="Gene3D" id="2.70.150.10">
    <property type="entry name" value="Calcium-transporting ATPase, cytoplasmic transduction domain A"/>
    <property type="match status" value="1"/>
</dbReference>
<feature type="transmembrane region" description="Helical" evidence="8">
    <location>
        <begin position="847"/>
        <end position="873"/>
    </location>
</feature>
<dbReference type="GO" id="GO:0005524">
    <property type="term" value="F:ATP binding"/>
    <property type="evidence" value="ECO:0007669"/>
    <property type="project" value="InterPro"/>
</dbReference>
<dbReference type="InterPro" id="IPR023214">
    <property type="entry name" value="HAD_sf"/>
</dbReference>
<dbReference type="InterPro" id="IPR036412">
    <property type="entry name" value="HAD-like_sf"/>
</dbReference>
<gene>
    <name evidence="10" type="ORF">DI525_06270</name>
</gene>
<feature type="region of interest" description="Disordered" evidence="7">
    <location>
        <begin position="1"/>
        <end position="65"/>
    </location>
</feature>
<dbReference type="InterPro" id="IPR059000">
    <property type="entry name" value="ATPase_P-type_domA"/>
</dbReference>
<dbReference type="SUPFAM" id="SSF56784">
    <property type="entry name" value="HAD-like"/>
    <property type="match status" value="1"/>
</dbReference>
<dbReference type="GO" id="GO:0055070">
    <property type="term" value="P:copper ion homeostasis"/>
    <property type="evidence" value="ECO:0007669"/>
    <property type="project" value="TreeGrafter"/>
</dbReference>
<accession>A0A2W5SZB4</accession>
<dbReference type="Gene3D" id="3.40.1110.10">
    <property type="entry name" value="Calcium-transporting ATPase, cytoplasmic domain N"/>
    <property type="match status" value="1"/>
</dbReference>
<dbReference type="AlphaFoldDB" id="A0A2W5SZB4"/>
<dbReference type="InterPro" id="IPR008250">
    <property type="entry name" value="ATPase_P-typ_transduc_dom_A_sf"/>
</dbReference>
<dbReference type="PANTHER" id="PTHR43520">
    <property type="entry name" value="ATP7, ISOFORM B"/>
    <property type="match status" value="1"/>
</dbReference>
<comment type="caution">
    <text evidence="10">The sequence shown here is derived from an EMBL/GenBank/DDBJ whole genome shotgun (WGS) entry which is preliminary data.</text>
</comment>
<keyword evidence="6 8" id="KW-0472">Membrane</keyword>
<feature type="transmembrane region" description="Helical" evidence="8">
    <location>
        <begin position="252"/>
        <end position="272"/>
    </location>
</feature>
<evidence type="ECO:0000256" key="8">
    <source>
        <dbReference type="SAM" id="Phobius"/>
    </source>
</evidence>
<dbReference type="SUPFAM" id="SSF81653">
    <property type="entry name" value="Calcium ATPase, transduction domain A"/>
    <property type="match status" value="1"/>
</dbReference>
<evidence type="ECO:0000313" key="11">
    <source>
        <dbReference type="Proteomes" id="UP000249432"/>
    </source>
</evidence>
<evidence type="ECO:0000256" key="6">
    <source>
        <dbReference type="ARBA" id="ARBA00023136"/>
    </source>
</evidence>
<dbReference type="GO" id="GO:0043682">
    <property type="term" value="F:P-type divalent copper transporter activity"/>
    <property type="evidence" value="ECO:0007669"/>
    <property type="project" value="TreeGrafter"/>
</dbReference>
<keyword evidence="4" id="KW-1278">Translocase</keyword>
<feature type="transmembrane region" description="Helical" evidence="8">
    <location>
        <begin position="227"/>
        <end position="246"/>
    </location>
</feature>
<dbReference type="GO" id="GO:0005886">
    <property type="term" value="C:plasma membrane"/>
    <property type="evidence" value="ECO:0007669"/>
    <property type="project" value="UniProtKB-SubCell"/>
</dbReference>
<dbReference type="PANTHER" id="PTHR43520:SF8">
    <property type="entry name" value="P-TYPE CU(+) TRANSPORTER"/>
    <property type="match status" value="1"/>
</dbReference>
<feature type="compositionally biased region" description="Basic and acidic residues" evidence="7">
    <location>
        <begin position="1"/>
        <end position="17"/>
    </location>
</feature>
<dbReference type="Pfam" id="PF00702">
    <property type="entry name" value="Hydrolase"/>
    <property type="match status" value="1"/>
</dbReference>
<feature type="transmembrane region" description="Helical" evidence="8">
    <location>
        <begin position="329"/>
        <end position="348"/>
    </location>
</feature>
<evidence type="ECO:0000256" key="1">
    <source>
        <dbReference type="ARBA" id="ARBA00004651"/>
    </source>
</evidence>
<proteinExistence type="predicted"/>
<feature type="transmembrane region" description="Helical" evidence="8">
    <location>
        <begin position="514"/>
        <end position="539"/>
    </location>
</feature>
<dbReference type="Pfam" id="PF00122">
    <property type="entry name" value="E1-E2_ATPase"/>
    <property type="match status" value="1"/>
</dbReference>
<dbReference type="RefSeq" id="WP_303734905.1">
    <property type="nucleotide sequence ID" value="NZ_CAKZHK010000013.1"/>
</dbReference>
<dbReference type="InterPro" id="IPR001757">
    <property type="entry name" value="P_typ_ATPase"/>
</dbReference>
<dbReference type="EMBL" id="QFRA01000014">
    <property type="protein sequence ID" value="PZR04645.1"/>
    <property type="molecule type" value="Genomic_DNA"/>
</dbReference>
<reference evidence="10 11" key="1">
    <citation type="submission" date="2017-08" db="EMBL/GenBank/DDBJ databases">
        <title>Infants hospitalized years apart are colonized by the same room-sourced microbial strains.</title>
        <authorList>
            <person name="Brooks B."/>
            <person name="Olm M.R."/>
            <person name="Firek B.A."/>
            <person name="Baker R."/>
            <person name="Thomas B.C."/>
            <person name="Morowitz M.J."/>
            <person name="Banfield J.F."/>
        </authorList>
    </citation>
    <scope>NUCLEOTIDE SEQUENCE [LARGE SCALE GENOMIC DNA]</scope>
    <source>
        <strain evidence="10">S2_003_000_R1_3</strain>
    </source>
</reference>
<evidence type="ECO:0000256" key="3">
    <source>
        <dbReference type="ARBA" id="ARBA00022723"/>
    </source>
</evidence>
<keyword evidence="5 8" id="KW-1133">Transmembrane helix</keyword>
<dbReference type="InterPro" id="IPR023299">
    <property type="entry name" value="ATPase_P-typ_cyto_dom_N"/>
</dbReference>
<organism evidence="10 11">
    <name type="scientific">Corynebacterium kroppenstedtii</name>
    <dbReference type="NCBI Taxonomy" id="161879"/>
    <lineage>
        <taxon>Bacteria</taxon>
        <taxon>Bacillati</taxon>
        <taxon>Actinomycetota</taxon>
        <taxon>Actinomycetes</taxon>
        <taxon>Mycobacteriales</taxon>
        <taxon>Corynebacteriaceae</taxon>
        <taxon>Corynebacterium</taxon>
    </lineage>
</organism>
<feature type="domain" description="P-type ATPase A" evidence="9">
    <location>
        <begin position="378"/>
        <end position="468"/>
    </location>
</feature>
<feature type="transmembrane region" description="Helical" evidence="8">
    <location>
        <begin position="487"/>
        <end position="508"/>
    </location>
</feature>
<evidence type="ECO:0000259" key="9">
    <source>
        <dbReference type="Pfam" id="PF00122"/>
    </source>
</evidence>
<dbReference type="SUPFAM" id="SSF81660">
    <property type="entry name" value="Metal cation-transporting ATPase, ATP-binding domain N"/>
    <property type="match status" value="1"/>
</dbReference>
<keyword evidence="3" id="KW-0479">Metal-binding</keyword>
<feature type="transmembrane region" description="Helical" evidence="8">
    <location>
        <begin position="284"/>
        <end position="309"/>
    </location>
</feature>
<dbReference type="Proteomes" id="UP000249432">
    <property type="component" value="Unassembled WGS sequence"/>
</dbReference>
<evidence type="ECO:0000256" key="2">
    <source>
        <dbReference type="ARBA" id="ARBA00022692"/>
    </source>
</evidence>
<dbReference type="GO" id="GO:0016887">
    <property type="term" value="F:ATP hydrolysis activity"/>
    <property type="evidence" value="ECO:0007669"/>
    <property type="project" value="InterPro"/>
</dbReference>
<evidence type="ECO:0000256" key="5">
    <source>
        <dbReference type="ARBA" id="ARBA00022989"/>
    </source>
</evidence>
<name>A0A2W5SZB4_9CORY</name>
<protein>
    <submittedName>
        <fullName evidence="10">Metal-transporting ATPase</fullName>
    </submittedName>
</protein>
<sequence length="883" mass="95550">MAVKKSAVDDHTPDSSPKKPASGEPPTDFPRHRRPYGSYSGKYSPRNNRRAADGSLLPADPESLEKSETAIKAAVDAARDLGVERRHTGLLNDEDEEKSYHSFTLELDRLEDAVHAGDIEKMLSDVDGVTARIVYGNPSTAWVSALSSMSVDHIISILQASGVSAVKKLGSVYRQVIESEAEQERKERKRRRHRRHNESFLSRHPFRVKKPDNMEALFTARALITKLRLIVAVALSVPVVAIALFPRLQFPYWQWMSAGLALPVVSYCAWPFHRAAVGGLRRKMAALDSATSLAVAVAYVWSVATVVFMRPQGDWTSPPKWLVFQHQPQVFFDVACGATTLVLLGRLLSRRNRLHSMELLSTHNVDSGMMVTVIRRTADGPRKQSVSAAELHPGEDILVAPGDIIPVDGVVVGGSSLISPGPVSGHSNRTVVKVNSHIYAGGRNMGDTLKIRVDRSGHTTRLAAMHRWVEECDYAEHMATRTATRSASLLVPWAIVLAVMCFLNWFLIMKDAAGALAASLAVLTGVGPVSLAISTTLASRLGLARAISRGILFRDEQVMWDLGECDMLLFNRVGTLTTGNMKVESVTAAEGENADLILRVAGALAMESEHGVSRALVKAARESRDLGAGGSSVPHWIEVTGEQITDNGSFIGTVDIPIRGEMSSVKAALWRPRDLSELKDDRLAMAAISGGTPLVVSWKNKNRGVITVIDATKADAAEAIEQLEDMGIETGMLSRDTYPVAKKSADSLGMSLVLAGIAPSRKGAAVRSMHREGYSVALVGDRDLMKYLAVADVGILVGAADCLDTADASVVILRDEVRAVPDAVNLATKVRRVGKGNMNFSRAYNTFALVGGALSIINPLVSTLLMLLGSTVIELRTLTLRRV</sequence>
<keyword evidence="2 8" id="KW-0812">Transmembrane</keyword>
<comment type="subcellular location">
    <subcellularLocation>
        <location evidence="1">Cell membrane</location>
        <topology evidence="1">Multi-pass membrane protein</topology>
    </subcellularLocation>
</comment>
<dbReference type="Gene3D" id="3.40.50.1000">
    <property type="entry name" value="HAD superfamily/HAD-like"/>
    <property type="match status" value="1"/>
</dbReference>
<evidence type="ECO:0000256" key="4">
    <source>
        <dbReference type="ARBA" id="ARBA00022967"/>
    </source>
</evidence>